<dbReference type="InterPro" id="IPR026336">
    <property type="entry name" value="PdeM-like"/>
</dbReference>
<dbReference type="Gene3D" id="3.60.21.10">
    <property type="match status" value="1"/>
</dbReference>
<gene>
    <name evidence="2" type="primary">pdeM</name>
    <name evidence="2" type="ORF">E8L99_05615</name>
</gene>
<dbReference type="RefSeq" id="WP_137098625.1">
    <property type="nucleotide sequence ID" value="NZ_CP039865.1"/>
</dbReference>
<keyword evidence="2" id="KW-0255">Endonuclease</keyword>
<sequence length="235" mass="24936">MMAALADKAAADTILTLGAEDFVADCAGALWWDAAATLVVSDLHLEKGSSFATRGQFLPPYDTGVTLAALAALIARYRPRRVVALGDSFHDGAGPARMAEDDRAVLAGLQRGVDWLWIAGNHDPDLSGALAGSHADSLDEAGIAFIHEPSLRPTGPEIAGHLHPCAKIRGRGRAVRRRAFVHDGQRLIMPAMGTYAGGLNLRDPAISRLFPEGLSVLMLGDDRVYAVGHGQCWPD</sequence>
<dbReference type="EC" id="3.1.-.-" evidence="2"/>
<dbReference type="InterPro" id="IPR029052">
    <property type="entry name" value="Metallo-depent_PP-like"/>
</dbReference>
<dbReference type="GO" id="GO:0016874">
    <property type="term" value="F:ligase activity"/>
    <property type="evidence" value="ECO:0007669"/>
    <property type="project" value="UniProtKB-KW"/>
</dbReference>
<keyword evidence="2" id="KW-0436">Ligase</keyword>
<dbReference type="GO" id="GO:0016787">
    <property type="term" value="F:hydrolase activity"/>
    <property type="evidence" value="ECO:0007669"/>
    <property type="project" value="UniProtKB-KW"/>
</dbReference>
<dbReference type="InterPro" id="IPR004843">
    <property type="entry name" value="Calcineurin-like_PHP"/>
</dbReference>
<protein>
    <submittedName>
        <fullName evidence="2">Ligase-associated DNA damage response endonuclease PdeM</fullName>
        <ecNumber evidence="2">3.1.-.-</ecNumber>
    </submittedName>
</protein>
<keyword evidence="2" id="KW-0540">Nuclease</keyword>
<reference evidence="2 3" key="1">
    <citation type="submission" date="2019-04" db="EMBL/GenBank/DDBJ databases">
        <title>Phreatobacter aquaticus sp. nov.</title>
        <authorList>
            <person name="Choi A."/>
            <person name="Baek K."/>
        </authorList>
    </citation>
    <scope>NUCLEOTIDE SEQUENCE [LARGE SCALE GENOMIC DNA]</scope>
    <source>
        <strain evidence="2 3">NMCR1094</strain>
    </source>
</reference>
<dbReference type="PIRSF" id="PIRSF000887">
    <property type="entry name" value="Pesterase_MJ0037"/>
    <property type="match status" value="1"/>
</dbReference>
<evidence type="ECO:0000259" key="1">
    <source>
        <dbReference type="Pfam" id="PF00149"/>
    </source>
</evidence>
<dbReference type="InterPro" id="IPR024173">
    <property type="entry name" value="Pesterase_MJ0037-like"/>
</dbReference>
<dbReference type="Proteomes" id="UP000298588">
    <property type="component" value="Chromosome"/>
</dbReference>
<dbReference type="KEGG" id="paqt:E8L99_05615"/>
<keyword evidence="2" id="KW-0378">Hydrolase</keyword>
<dbReference type="OrthoDB" id="9795838at2"/>
<dbReference type="Pfam" id="PF00149">
    <property type="entry name" value="Metallophos"/>
    <property type="match status" value="1"/>
</dbReference>
<dbReference type="GO" id="GO:0004519">
    <property type="term" value="F:endonuclease activity"/>
    <property type="evidence" value="ECO:0007669"/>
    <property type="project" value="UniProtKB-KW"/>
</dbReference>
<dbReference type="EMBL" id="CP039865">
    <property type="protein sequence ID" value="QCK85291.1"/>
    <property type="molecule type" value="Genomic_DNA"/>
</dbReference>
<accession>A0A4D7QF79</accession>
<name>A0A4D7QF79_9HYPH</name>
<evidence type="ECO:0000313" key="3">
    <source>
        <dbReference type="Proteomes" id="UP000298588"/>
    </source>
</evidence>
<evidence type="ECO:0000313" key="2">
    <source>
        <dbReference type="EMBL" id="QCK85291.1"/>
    </source>
</evidence>
<dbReference type="SUPFAM" id="SSF56300">
    <property type="entry name" value="Metallo-dependent phosphatases"/>
    <property type="match status" value="1"/>
</dbReference>
<dbReference type="PANTHER" id="PTHR39323:SF1">
    <property type="entry name" value="BLR1149 PROTEIN"/>
    <property type="match status" value="1"/>
</dbReference>
<dbReference type="NCBIfam" id="TIGR04123">
    <property type="entry name" value="P_estr_lig_assc"/>
    <property type="match status" value="1"/>
</dbReference>
<dbReference type="AlphaFoldDB" id="A0A4D7QF79"/>
<feature type="domain" description="Calcineurin-like phosphoesterase" evidence="1">
    <location>
        <begin position="38"/>
        <end position="126"/>
    </location>
</feature>
<dbReference type="PANTHER" id="PTHR39323">
    <property type="entry name" value="BLR1149 PROTEIN"/>
    <property type="match status" value="1"/>
</dbReference>
<keyword evidence="3" id="KW-1185">Reference proteome</keyword>
<organism evidence="2 3">
    <name type="scientific">Phreatobacter aquaticus</name>
    <dbReference type="NCBI Taxonomy" id="2570229"/>
    <lineage>
        <taxon>Bacteria</taxon>
        <taxon>Pseudomonadati</taxon>
        <taxon>Pseudomonadota</taxon>
        <taxon>Alphaproteobacteria</taxon>
        <taxon>Hyphomicrobiales</taxon>
        <taxon>Phreatobacteraceae</taxon>
        <taxon>Phreatobacter</taxon>
    </lineage>
</organism>
<proteinExistence type="predicted"/>